<reference evidence="4 6" key="1">
    <citation type="journal article" date="2019" name="Nat. Med.">
        <title>A library of human gut bacterial isolates paired with longitudinal multiomics data enables mechanistic microbiome research.</title>
        <authorList>
            <person name="Poyet M."/>
            <person name="Groussin M."/>
            <person name="Gibbons S.M."/>
            <person name="Avila-Pacheco J."/>
            <person name="Jiang X."/>
            <person name="Kearney S.M."/>
            <person name="Perrotta A.R."/>
            <person name="Berdy B."/>
            <person name="Zhao S."/>
            <person name="Lieberman T.D."/>
            <person name="Swanson P.K."/>
            <person name="Smith M."/>
            <person name="Roesemann S."/>
            <person name="Alexander J.E."/>
            <person name="Rich S.A."/>
            <person name="Livny J."/>
            <person name="Vlamakis H."/>
            <person name="Clish C."/>
            <person name="Bullock K."/>
            <person name="Deik A."/>
            <person name="Scott J."/>
            <person name="Pierce K.A."/>
            <person name="Xavier R.J."/>
            <person name="Alm E.J."/>
        </authorList>
    </citation>
    <scope>NUCLEOTIDE SEQUENCE [LARGE SCALE GENOMIC DNA]</scope>
    <source>
        <strain evidence="4 6">BIOML-A2</strain>
    </source>
</reference>
<dbReference type="FunFam" id="2.170.130.10:FF:000003">
    <property type="entry name" value="SusC/RagA family TonB-linked outer membrane protein"/>
    <property type="match status" value="1"/>
</dbReference>
<comment type="subcellular location">
    <subcellularLocation>
        <location evidence="1">Cell outer membrane</location>
        <topology evidence="1">Multi-pass membrane protein</topology>
    </subcellularLocation>
</comment>
<dbReference type="RefSeq" id="WP_061447800.1">
    <property type="nucleotide sequence ID" value="NZ_CAXTIO010000009.1"/>
</dbReference>
<dbReference type="Pfam" id="PF07715">
    <property type="entry name" value="Plug"/>
    <property type="match status" value="1"/>
</dbReference>
<gene>
    <name evidence="4" type="ORF">F3B53_16755</name>
    <name evidence="5" type="ORF">PO382_01090</name>
</gene>
<feature type="signal peptide" evidence="2">
    <location>
        <begin position="1"/>
        <end position="20"/>
    </location>
</feature>
<dbReference type="InterPro" id="IPR008969">
    <property type="entry name" value="CarboxyPept-like_regulatory"/>
</dbReference>
<feature type="chain" id="PRO_5042681985" evidence="2">
    <location>
        <begin position="21"/>
        <end position="1038"/>
    </location>
</feature>
<keyword evidence="2" id="KW-0732">Signal</keyword>
<sequence>MKKIIILFICLTSSIWHVCAQTKVSGIVKDAQGMEMIGATVLQKGTNNGIVTGLDGKFTLTLSNEAEQTLLISMIGFIEQSIAIKKNHPFINVTLEEDIAQLDEVVVVGYGTQKKVSLTGSISNVGTEDLKSMPVSSVTNALGGRIPGLVTRQESGRPGGDQATMFVRGRASLNDSSPLVLIDGVERPMAQIDPDDIETISVLKDASATAVYGVRGANGVILVTTRRGREGETQISFSSEFGVTSFNRISQTLNSESVSRFMREGAINDGFDPSDTGNTRGLFLSEYDNYLYRTQKSPFTHPDNDFVDMFTKNGLQQKYNVNLSGGNKTVRYFVSVGYFTQTGMFETDVDKIKEHETIQALLAASPDVAKGLYKEGYNSEYKYSRLTTRSNIDINLTEDFKVSVNLAYRFGSQNRPYGYDADGQEALRLFGMFYRNSPQAFPILNANGTYAAADGIWRQNPLVTLCYSGFFLNFNNKLETDFAFKYNLRKLLKGLSIDGKFSYDAGWSNNRSIQQRPNIYQYNPVNGTYKQGLEMVLPTKATNKTAATHRKYAEAAVRYKQSFSGHNISGLVLYNMSYTSTPGGRYSYVPHIYQALVGRVNYDYENRYLFEVNAGYNGSNRFAEGHRYQLFPAASVGWVLTNEPFFKENPILSFTKLRFSYGEVGNDKLGGFSYYYRSGYDEGLGYTFGETHNPAIKGLIQGKSANENITWEVARKYNLGLETKWLKDKISASIDFFKERRSNILCEPERYSQAAGSNGLAPINYGVVTNQGYDLEIGYQDQKGDFGYSIKGIYGYAHNEIVEKSESVKPYAYMSQTGNPIGQFIGYISDGFFSSYEDVASSPVQFGQVSRPGDIKYKDLNHDGVIDSNDQAPIGYNPVPEMTFSLAAGLNWKGIDFSILLQGAARSSIYLQQDIAWDNFWGNYYEEHIGRWTPETAATATYPRFTKAATAAHPNYYKSDYWLKDSKYLRLKNIQLGYTIPRKLLKKFGVRSLRVYANAYNLFTWDNVKKVDPESSNNSNGQFYPQQKVINFGINLNF</sequence>
<keyword evidence="1" id="KW-0472">Membrane</keyword>
<dbReference type="Gene3D" id="2.60.40.1120">
    <property type="entry name" value="Carboxypeptidase-like, regulatory domain"/>
    <property type="match status" value="1"/>
</dbReference>
<dbReference type="Gene3D" id="2.170.130.10">
    <property type="entry name" value="TonB-dependent receptor, plug domain"/>
    <property type="match status" value="1"/>
</dbReference>
<evidence type="ECO:0000313" key="6">
    <source>
        <dbReference type="Proteomes" id="UP000375690"/>
    </source>
</evidence>
<dbReference type="Proteomes" id="UP000375690">
    <property type="component" value="Unassembled WGS sequence"/>
</dbReference>
<accession>A0A139LDN6</accession>
<keyword evidence="1" id="KW-0813">Transport</keyword>
<evidence type="ECO:0000313" key="5">
    <source>
        <dbReference type="EMBL" id="MDC2740815.1"/>
    </source>
</evidence>
<keyword evidence="1" id="KW-0812">Transmembrane</keyword>
<dbReference type="SUPFAM" id="SSF56935">
    <property type="entry name" value="Porins"/>
    <property type="match status" value="1"/>
</dbReference>
<dbReference type="NCBIfam" id="TIGR04057">
    <property type="entry name" value="SusC_RagA_signa"/>
    <property type="match status" value="1"/>
</dbReference>
<comment type="caution">
    <text evidence="4">The sequence shown here is derived from an EMBL/GenBank/DDBJ whole genome shotgun (WGS) entry which is preliminary data.</text>
</comment>
<dbReference type="PROSITE" id="PS52016">
    <property type="entry name" value="TONB_DEPENDENT_REC_3"/>
    <property type="match status" value="1"/>
</dbReference>
<proteinExistence type="inferred from homology"/>
<dbReference type="InterPro" id="IPR037066">
    <property type="entry name" value="Plug_dom_sf"/>
</dbReference>
<dbReference type="AlphaFoldDB" id="A0A139LDN6"/>
<evidence type="ECO:0000256" key="1">
    <source>
        <dbReference type="PROSITE-ProRule" id="PRU01360"/>
    </source>
</evidence>
<name>A0A139LDN6_BACOV</name>
<dbReference type="Proteomes" id="UP001219389">
    <property type="component" value="Unassembled WGS sequence"/>
</dbReference>
<evidence type="ECO:0000256" key="2">
    <source>
        <dbReference type="SAM" id="SignalP"/>
    </source>
</evidence>
<feature type="domain" description="TonB-dependent receptor plug" evidence="3">
    <location>
        <begin position="115"/>
        <end position="220"/>
    </location>
</feature>
<dbReference type="SUPFAM" id="SSF49464">
    <property type="entry name" value="Carboxypeptidase regulatory domain-like"/>
    <property type="match status" value="1"/>
</dbReference>
<reference evidence="5" key="2">
    <citation type="submission" date="2022-10" db="EMBL/GenBank/DDBJ databases">
        <title>Human gut microbiome strain richness.</title>
        <authorList>
            <person name="Chen-Liaw A."/>
        </authorList>
    </citation>
    <scope>NUCLEOTIDE SEQUENCE</scope>
    <source>
        <strain evidence="5">BSD2780120875st1_E1_BSD2780120875_150330</strain>
    </source>
</reference>
<protein>
    <submittedName>
        <fullName evidence="4">TonB-dependent receptor</fullName>
    </submittedName>
</protein>
<dbReference type="NCBIfam" id="TIGR04056">
    <property type="entry name" value="OMP_RagA_SusC"/>
    <property type="match status" value="1"/>
</dbReference>
<dbReference type="EMBL" id="JAQNZF010000001">
    <property type="protein sequence ID" value="MDC2740815.1"/>
    <property type="molecule type" value="Genomic_DNA"/>
</dbReference>
<dbReference type="InterPro" id="IPR023997">
    <property type="entry name" value="TonB-dep_OMP_SusC/RagA_CS"/>
</dbReference>
<evidence type="ECO:0000259" key="3">
    <source>
        <dbReference type="Pfam" id="PF07715"/>
    </source>
</evidence>
<keyword evidence="4" id="KW-0675">Receptor</keyword>
<dbReference type="EMBL" id="VWFC01000021">
    <property type="protein sequence ID" value="KAB1324499.1"/>
    <property type="molecule type" value="Genomic_DNA"/>
</dbReference>
<dbReference type="InterPro" id="IPR039426">
    <property type="entry name" value="TonB-dep_rcpt-like"/>
</dbReference>
<keyword evidence="1" id="KW-1134">Transmembrane beta strand</keyword>
<dbReference type="GO" id="GO:0009279">
    <property type="term" value="C:cell outer membrane"/>
    <property type="evidence" value="ECO:0007669"/>
    <property type="project" value="UniProtKB-SubCell"/>
</dbReference>
<comment type="similarity">
    <text evidence="1">Belongs to the TonB-dependent receptor family.</text>
</comment>
<dbReference type="Pfam" id="PF13715">
    <property type="entry name" value="CarbopepD_reg_2"/>
    <property type="match status" value="1"/>
</dbReference>
<organism evidence="4 6">
    <name type="scientific">Bacteroides ovatus</name>
    <dbReference type="NCBI Taxonomy" id="28116"/>
    <lineage>
        <taxon>Bacteria</taxon>
        <taxon>Pseudomonadati</taxon>
        <taxon>Bacteroidota</taxon>
        <taxon>Bacteroidia</taxon>
        <taxon>Bacteroidales</taxon>
        <taxon>Bacteroidaceae</taxon>
        <taxon>Bacteroides</taxon>
    </lineage>
</organism>
<evidence type="ECO:0000313" key="4">
    <source>
        <dbReference type="EMBL" id="KAB1324499.1"/>
    </source>
</evidence>
<dbReference type="InterPro" id="IPR023996">
    <property type="entry name" value="TonB-dep_OMP_SusC/RagA"/>
</dbReference>
<keyword evidence="1" id="KW-0998">Cell outer membrane</keyword>
<dbReference type="InterPro" id="IPR012910">
    <property type="entry name" value="Plug_dom"/>
</dbReference>